<organism evidence="2 3">
    <name type="scientific">Calothrix parasitica NIES-267</name>
    <dbReference type="NCBI Taxonomy" id="1973488"/>
    <lineage>
        <taxon>Bacteria</taxon>
        <taxon>Bacillati</taxon>
        <taxon>Cyanobacteriota</taxon>
        <taxon>Cyanophyceae</taxon>
        <taxon>Nostocales</taxon>
        <taxon>Calotrichaceae</taxon>
        <taxon>Calothrix</taxon>
    </lineage>
</organism>
<dbReference type="Proteomes" id="UP000218418">
    <property type="component" value="Chromosome"/>
</dbReference>
<evidence type="ECO:0000313" key="2">
    <source>
        <dbReference type="EMBL" id="BAY81380.1"/>
    </source>
</evidence>
<gene>
    <name evidence="2" type="ORF">NIES267_08560</name>
</gene>
<dbReference type="AlphaFoldDB" id="A0A1Z4LJG0"/>
<sequence length="431" mass="50029">MDFNLDEAVKIANNLIYSQEKRHLTDVETAIIQGAWHKQDYGEIAEKNNYTLSYISQDVAPKLWKLLSEVLGERVKKSNFKEALKRTIKESLPLQDNVVKQSVIITDAYINRPPVEPLCYQEILQPGALIRIKAPWKMGKTFLMNQIFDYTKQHSYKTVHLNLLQADESTIKSLDKLLRWFCSIISRRLKLENHLADFWDEDSSSNDNCTAYFEDYILANVDTTIVLGLDNVDRIFKYHEVASDFFGLLRSWYEDAKFLDEWKKLRLIVAHSTEVYIPLNVNQSPFNVGLPIELPEFNIEQVQDLALQHGLDKDNILIEKLITIVGGHPYLLHQAFTSIKNKSVKLDEFLQTAATEAGLYRNHLRKIYTHLQQDSKLIAAMKNVVEEHQPVRIDSEEAFKLHSMGLVRWCGNEVEPRCNLYRLYLHDYLSA</sequence>
<dbReference type="InterPro" id="IPR058651">
    <property type="entry name" value="HTH_VMAP-M9"/>
</dbReference>
<dbReference type="InterPro" id="IPR027417">
    <property type="entry name" value="P-loop_NTPase"/>
</dbReference>
<dbReference type="OrthoDB" id="5522963at2"/>
<evidence type="ECO:0000313" key="3">
    <source>
        <dbReference type="Proteomes" id="UP000218418"/>
    </source>
</evidence>
<keyword evidence="3" id="KW-1185">Reference proteome</keyword>
<proteinExistence type="predicted"/>
<name>A0A1Z4LJG0_9CYAN</name>
<accession>A0A1Z4LJG0</accession>
<dbReference type="EMBL" id="AP018227">
    <property type="protein sequence ID" value="BAY81380.1"/>
    <property type="molecule type" value="Genomic_DNA"/>
</dbReference>
<dbReference type="Pfam" id="PF14516">
    <property type="entry name" value="AAA_35"/>
    <property type="match status" value="1"/>
</dbReference>
<reference evidence="2 3" key="1">
    <citation type="submission" date="2017-06" db="EMBL/GenBank/DDBJ databases">
        <title>Genome sequencing of cyanobaciteial culture collection at National Institute for Environmental Studies (NIES).</title>
        <authorList>
            <person name="Hirose Y."/>
            <person name="Shimura Y."/>
            <person name="Fujisawa T."/>
            <person name="Nakamura Y."/>
            <person name="Kawachi M."/>
        </authorList>
    </citation>
    <scope>NUCLEOTIDE SEQUENCE [LARGE SCALE GENOMIC DNA]</scope>
    <source>
        <strain evidence="2 3">NIES-267</strain>
    </source>
</reference>
<feature type="domain" description="vWA-MoxR associated protein N-terminal HTH" evidence="1">
    <location>
        <begin position="4"/>
        <end position="86"/>
    </location>
</feature>
<dbReference type="Gene3D" id="3.40.50.300">
    <property type="entry name" value="P-loop containing nucleotide triphosphate hydrolases"/>
    <property type="match status" value="1"/>
</dbReference>
<dbReference type="Pfam" id="PF26355">
    <property type="entry name" value="HTH_VMAP-M9"/>
    <property type="match status" value="1"/>
</dbReference>
<dbReference type="SUPFAM" id="SSF52540">
    <property type="entry name" value="P-loop containing nucleoside triphosphate hydrolases"/>
    <property type="match status" value="1"/>
</dbReference>
<evidence type="ECO:0000259" key="1">
    <source>
        <dbReference type="Pfam" id="PF26355"/>
    </source>
</evidence>
<protein>
    <recommendedName>
        <fullName evidence="1">vWA-MoxR associated protein N-terminal HTH domain-containing protein</fullName>
    </recommendedName>
</protein>